<evidence type="ECO:0000313" key="1">
    <source>
        <dbReference type="EMBL" id="RCH83051.1"/>
    </source>
</evidence>
<reference evidence="1 2" key="1">
    <citation type="journal article" date="2018" name="G3 (Bethesda)">
        <title>Phylogenetic and Phylogenomic Definition of Rhizopus Species.</title>
        <authorList>
            <person name="Gryganskyi A.P."/>
            <person name="Golan J."/>
            <person name="Dolatabadi S."/>
            <person name="Mondo S."/>
            <person name="Robb S."/>
            <person name="Idnurm A."/>
            <person name="Muszewska A."/>
            <person name="Steczkiewicz K."/>
            <person name="Masonjones S."/>
            <person name="Liao H.L."/>
            <person name="Gajdeczka M.T."/>
            <person name="Anike F."/>
            <person name="Vuek A."/>
            <person name="Anishchenko I.M."/>
            <person name="Voigt K."/>
            <person name="de Hoog G.S."/>
            <person name="Smith M.E."/>
            <person name="Heitman J."/>
            <person name="Vilgalys R."/>
            <person name="Stajich J.E."/>
        </authorList>
    </citation>
    <scope>NUCLEOTIDE SEQUENCE [LARGE SCALE GENOMIC DNA]</scope>
    <source>
        <strain evidence="1 2">CBS 357.93</strain>
    </source>
</reference>
<organism evidence="1 2">
    <name type="scientific">Rhizopus azygosporus</name>
    <name type="common">Rhizopus microsporus var. azygosporus</name>
    <dbReference type="NCBI Taxonomy" id="86630"/>
    <lineage>
        <taxon>Eukaryota</taxon>
        <taxon>Fungi</taxon>
        <taxon>Fungi incertae sedis</taxon>
        <taxon>Mucoromycota</taxon>
        <taxon>Mucoromycotina</taxon>
        <taxon>Mucoromycetes</taxon>
        <taxon>Mucorales</taxon>
        <taxon>Mucorineae</taxon>
        <taxon>Rhizopodaceae</taxon>
        <taxon>Rhizopus</taxon>
    </lineage>
</organism>
<gene>
    <name evidence="1" type="ORF">CU097_006754</name>
</gene>
<comment type="caution">
    <text evidence="1">The sequence shown here is derived from an EMBL/GenBank/DDBJ whole genome shotgun (WGS) entry which is preliminary data.</text>
</comment>
<dbReference type="EMBL" id="PJQL01002792">
    <property type="protein sequence ID" value="RCH83051.1"/>
    <property type="molecule type" value="Genomic_DNA"/>
</dbReference>
<feature type="non-terminal residue" evidence="1">
    <location>
        <position position="1"/>
    </location>
</feature>
<proteinExistence type="predicted"/>
<keyword evidence="2" id="KW-1185">Reference proteome</keyword>
<name>A0A367J008_RHIAZ</name>
<dbReference type="AlphaFoldDB" id="A0A367J008"/>
<protein>
    <submittedName>
        <fullName evidence="1">Uncharacterized protein</fullName>
    </submittedName>
</protein>
<accession>A0A367J008</accession>
<evidence type="ECO:0000313" key="2">
    <source>
        <dbReference type="Proteomes" id="UP000252139"/>
    </source>
</evidence>
<sequence>LLRVIAEEHTTLRQDVCNMAYFLTCKALEPGETDEYVLKPVTEPQFWIHMYRIVSSTPIEETRYVVISKLFVKNSATHNILIAMQFYHPLVRTKFASFDALRHHPVTGGNISNL</sequence>
<dbReference type="Proteomes" id="UP000252139">
    <property type="component" value="Unassembled WGS sequence"/>
</dbReference>